<comment type="caution">
    <text evidence="1">The sequence shown here is derived from an EMBL/GenBank/DDBJ whole genome shotgun (WGS) entry which is preliminary data.</text>
</comment>
<evidence type="ECO:0000313" key="1">
    <source>
        <dbReference type="EMBL" id="KAG8376017.1"/>
    </source>
</evidence>
<dbReference type="GO" id="GO:0030544">
    <property type="term" value="F:Hsp70 protein binding"/>
    <property type="evidence" value="ECO:0007669"/>
    <property type="project" value="TreeGrafter"/>
</dbReference>
<gene>
    <name evidence="1" type="ORF">BUALT_Bualt09G0019200</name>
</gene>
<keyword evidence="2" id="KW-1185">Reference proteome</keyword>
<name>A0AAV6X5V1_9LAMI</name>
<dbReference type="EMBL" id="WHWC01000009">
    <property type="protein sequence ID" value="KAG8376017.1"/>
    <property type="molecule type" value="Genomic_DNA"/>
</dbReference>
<dbReference type="PANTHER" id="PTHR15600">
    <property type="entry name" value="SACSIN"/>
    <property type="match status" value="1"/>
</dbReference>
<dbReference type="Proteomes" id="UP000826271">
    <property type="component" value="Unassembled WGS sequence"/>
</dbReference>
<dbReference type="AlphaFoldDB" id="A0AAV6X5V1"/>
<protein>
    <submittedName>
        <fullName evidence="1">Uncharacterized protein</fullName>
    </submittedName>
</protein>
<proteinExistence type="predicted"/>
<dbReference type="InterPro" id="IPR052972">
    <property type="entry name" value="Sacsin_chaperone_reg"/>
</dbReference>
<accession>A0AAV6X5V1</accession>
<organism evidence="1 2">
    <name type="scientific">Buddleja alternifolia</name>
    <dbReference type="NCBI Taxonomy" id="168488"/>
    <lineage>
        <taxon>Eukaryota</taxon>
        <taxon>Viridiplantae</taxon>
        <taxon>Streptophyta</taxon>
        <taxon>Embryophyta</taxon>
        <taxon>Tracheophyta</taxon>
        <taxon>Spermatophyta</taxon>
        <taxon>Magnoliopsida</taxon>
        <taxon>eudicotyledons</taxon>
        <taxon>Gunneridae</taxon>
        <taxon>Pentapetalae</taxon>
        <taxon>asterids</taxon>
        <taxon>lamiids</taxon>
        <taxon>Lamiales</taxon>
        <taxon>Scrophulariaceae</taxon>
        <taxon>Buddlejeae</taxon>
        <taxon>Buddleja</taxon>
    </lineage>
</organism>
<reference evidence="1" key="1">
    <citation type="submission" date="2019-10" db="EMBL/GenBank/DDBJ databases">
        <authorList>
            <person name="Zhang R."/>
            <person name="Pan Y."/>
            <person name="Wang J."/>
            <person name="Ma R."/>
            <person name="Yu S."/>
        </authorList>
    </citation>
    <scope>NUCLEOTIDE SEQUENCE</scope>
    <source>
        <strain evidence="1">LA-IB0</strain>
        <tissue evidence="1">Leaf</tissue>
    </source>
</reference>
<sequence length="157" mass="17876">MQHVLVKIGCKILTSNYSIEHPDLINYVHEADAAGVLDSIYEVSSTDSITQLLQCLEANERDELRRFFLNPTWFVGKKMDDSHIQNSKWLPIYRVYNGESAQNSKYSDLINPQKFLPHLIAQSACYLETDVRNSVMLLVLQELPQLCAEASFISGKP</sequence>
<dbReference type="PANTHER" id="PTHR15600:SF42">
    <property type="entry name" value="SACSIN"/>
    <property type="match status" value="1"/>
</dbReference>
<evidence type="ECO:0000313" key="2">
    <source>
        <dbReference type="Proteomes" id="UP000826271"/>
    </source>
</evidence>